<feature type="domain" description="Hemerythrin-like" evidence="4">
    <location>
        <begin position="369"/>
        <end position="511"/>
    </location>
</feature>
<evidence type="ECO:0000313" key="6">
    <source>
        <dbReference type="Proteomes" id="UP000281955"/>
    </source>
</evidence>
<evidence type="ECO:0000256" key="1">
    <source>
        <dbReference type="ARBA" id="ARBA00023002"/>
    </source>
</evidence>
<dbReference type="InterPro" id="IPR050564">
    <property type="entry name" value="F420-G6PD/mer"/>
</dbReference>
<gene>
    <name evidence="5" type="ORF">CLV35_2142</name>
</gene>
<dbReference type="PANTHER" id="PTHR43244:SF1">
    <property type="entry name" value="5,10-METHYLENETETRAHYDROMETHANOPTERIN REDUCTASE"/>
    <property type="match status" value="1"/>
</dbReference>
<dbReference type="CDD" id="cd01097">
    <property type="entry name" value="Tetrahydromethanopterin_reductase"/>
    <property type="match status" value="1"/>
</dbReference>
<dbReference type="InParanoid" id="A0A420XQZ4"/>
<dbReference type="Pfam" id="PF01814">
    <property type="entry name" value="Hemerythrin"/>
    <property type="match status" value="1"/>
</dbReference>
<evidence type="ECO:0000259" key="3">
    <source>
        <dbReference type="Pfam" id="PF00296"/>
    </source>
</evidence>
<dbReference type="Pfam" id="PF00296">
    <property type="entry name" value="Bac_luciferase"/>
    <property type="match status" value="1"/>
</dbReference>
<dbReference type="Proteomes" id="UP000281955">
    <property type="component" value="Unassembled WGS sequence"/>
</dbReference>
<dbReference type="AlphaFoldDB" id="A0A420XQZ4"/>
<evidence type="ECO:0000313" key="5">
    <source>
        <dbReference type="EMBL" id="RKS75665.1"/>
    </source>
</evidence>
<keyword evidence="5" id="KW-0503">Monooxygenase</keyword>
<dbReference type="PANTHER" id="PTHR43244">
    <property type="match status" value="1"/>
</dbReference>
<feature type="domain" description="Luciferase-like" evidence="3">
    <location>
        <begin position="7"/>
        <end position="250"/>
    </location>
</feature>
<dbReference type="EMBL" id="RBWV01000011">
    <property type="protein sequence ID" value="RKS75665.1"/>
    <property type="molecule type" value="Genomic_DNA"/>
</dbReference>
<dbReference type="RefSeq" id="WP_121193408.1">
    <property type="nucleotide sequence ID" value="NZ_RBWV01000011.1"/>
</dbReference>
<dbReference type="CDD" id="cd12108">
    <property type="entry name" value="Hr-like"/>
    <property type="match status" value="1"/>
</dbReference>
<dbReference type="InterPro" id="IPR011251">
    <property type="entry name" value="Luciferase-like_dom"/>
</dbReference>
<keyword evidence="1" id="KW-0560">Oxidoreductase</keyword>
<dbReference type="GO" id="GO:0004497">
    <property type="term" value="F:monooxygenase activity"/>
    <property type="evidence" value="ECO:0007669"/>
    <property type="project" value="UniProtKB-KW"/>
</dbReference>
<sequence>MDYGHSLEFGTFLTPGAAAPDRVLALAALTEQVGLDLVAVQDHPYNSRFLDTWTLLSVIAARTTRVRVAPDVANLPLRPPAVLARSVASLDLLTGGRVELGLGAGGFADAIAAFGGRRLSPRESVDALREGIAVIRAVWDESGGTVRVEGEHYRVRGAHPGPAPAHPVGIWVGAYKPRMLALTGELADGWLPSAPYAPPDQLGAMNAAIDEAAAAAGRDPGAVRRLYNVTGTFASGGGFLDGPAQVWAEQLAELALEHGTSSFVLMTDDADTIRRYAAEVAPAVTEIVEAHRAGGAAEPTRTEPVRTEPVRTEPVRARPGATPFAVVPTPDPGLRLSGEQLWDEEARPHAPAPDADRLYTPHEQASGRHLVDVHDHLRSELEQLREIVAEVIAGGIEPHSARSQIQTMTVRQNNWTAGVYCAQYCRVVTTHHSLEDASVFPHLRRADEALGPVLDRLEAEHLVIHDVLEGVDRALVAFVSDPDGPARLQHALDVLTDALLSHLSYEERELVEPLARLGFY</sequence>
<feature type="compositionally biased region" description="Basic and acidic residues" evidence="2">
    <location>
        <begin position="300"/>
        <end position="316"/>
    </location>
</feature>
<protein>
    <submittedName>
        <fullName evidence="5">Alkanesulfonate monooxygenase SsuD/methylene tetrahydromethanopterin reductase-like flavin-dependent oxidoreductase (Luciferase family)</fullName>
    </submittedName>
</protein>
<dbReference type="Gene3D" id="3.20.20.30">
    <property type="entry name" value="Luciferase-like domain"/>
    <property type="match status" value="1"/>
</dbReference>
<dbReference type="InterPro" id="IPR012312">
    <property type="entry name" value="Hemerythrin-like"/>
</dbReference>
<reference evidence="5 6" key="1">
    <citation type="submission" date="2018-10" db="EMBL/GenBank/DDBJ databases">
        <title>Genomic Encyclopedia of Archaeal and Bacterial Type Strains, Phase II (KMG-II): from individual species to whole genera.</title>
        <authorList>
            <person name="Goeker M."/>
        </authorList>
    </citation>
    <scope>NUCLEOTIDE SEQUENCE [LARGE SCALE GENOMIC DNA]</scope>
    <source>
        <strain evidence="5 6">RP-AC37</strain>
    </source>
</reference>
<dbReference type="Gene3D" id="1.20.120.520">
    <property type="entry name" value="nmb1532 protein domain like"/>
    <property type="match status" value="1"/>
</dbReference>
<accession>A0A420XQZ4</accession>
<feature type="region of interest" description="Disordered" evidence="2">
    <location>
        <begin position="292"/>
        <end position="333"/>
    </location>
</feature>
<dbReference type="GO" id="GO:0016705">
    <property type="term" value="F:oxidoreductase activity, acting on paired donors, with incorporation or reduction of molecular oxygen"/>
    <property type="evidence" value="ECO:0007669"/>
    <property type="project" value="InterPro"/>
</dbReference>
<proteinExistence type="predicted"/>
<evidence type="ECO:0000256" key="2">
    <source>
        <dbReference type="SAM" id="MobiDB-lite"/>
    </source>
</evidence>
<dbReference type="OrthoDB" id="9775082at2"/>
<dbReference type="SUPFAM" id="SSF51679">
    <property type="entry name" value="Bacterial luciferase-like"/>
    <property type="match status" value="1"/>
</dbReference>
<evidence type="ECO:0000259" key="4">
    <source>
        <dbReference type="Pfam" id="PF01814"/>
    </source>
</evidence>
<organism evidence="5 6">
    <name type="scientific">Motilibacter peucedani</name>
    <dbReference type="NCBI Taxonomy" id="598650"/>
    <lineage>
        <taxon>Bacteria</taxon>
        <taxon>Bacillati</taxon>
        <taxon>Actinomycetota</taxon>
        <taxon>Actinomycetes</taxon>
        <taxon>Motilibacterales</taxon>
        <taxon>Motilibacteraceae</taxon>
        <taxon>Motilibacter</taxon>
    </lineage>
</organism>
<dbReference type="InterPro" id="IPR036661">
    <property type="entry name" value="Luciferase-like_sf"/>
</dbReference>
<name>A0A420XQZ4_9ACTN</name>
<comment type="caution">
    <text evidence="5">The sequence shown here is derived from an EMBL/GenBank/DDBJ whole genome shotgun (WGS) entry which is preliminary data.</text>
</comment>
<keyword evidence="6" id="KW-1185">Reference proteome</keyword>